<evidence type="ECO:0000313" key="2">
    <source>
        <dbReference type="EMBL" id="GGX29504.1"/>
    </source>
</evidence>
<reference evidence="3" key="1">
    <citation type="journal article" date="2019" name="Int. J. Syst. Evol. Microbiol.">
        <title>The Global Catalogue of Microorganisms (GCM) 10K type strain sequencing project: providing services to taxonomists for standard genome sequencing and annotation.</title>
        <authorList>
            <consortium name="The Broad Institute Genomics Platform"/>
            <consortium name="The Broad Institute Genome Sequencing Center for Infectious Disease"/>
            <person name="Wu L."/>
            <person name="Ma J."/>
        </authorList>
    </citation>
    <scope>NUCLEOTIDE SEQUENCE [LARGE SCALE GENOMIC DNA]</scope>
    <source>
        <strain evidence="3">KCTC 23917</strain>
    </source>
</reference>
<evidence type="ECO:0000256" key="1">
    <source>
        <dbReference type="SAM" id="SignalP"/>
    </source>
</evidence>
<evidence type="ECO:0000313" key="3">
    <source>
        <dbReference type="Proteomes" id="UP000653343"/>
    </source>
</evidence>
<evidence type="ECO:0008006" key="4">
    <source>
        <dbReference type="Google" id="ProtNLM"/>
    </source>
</evidence>
<comment type="caution">
    <text evidence="2">The sequence shown here is derived from an EMBL/GenBank/DDBJ whole genome shotgun (WGS) entry which is preliminary data.</text>
</comment>
<sequence length="424" mass="46547">MKLPRAWSPALLAAALLPLPASADDEHAGIAMDHQHSARAELWSGDRQLSAHGNLAQASLWSQFRLDAGAAGQVLAKGWLRAQTPENAPALRRGALRELYWRQQFGDVQIRAGRQLLVWGRADGVNPTDNLSPKDFRLLTPEDADQRNGSDAVQFIYSTGIGQFSLIAIPALQSHRIPLPAMPGVQWHASEAVQQQAMALKWDYSGEGVDASLSLLRGPDVMPGLAHVSMNAQGLQLHMRPAQATVLGADFSASYGGLIWRAEAAYSRFTDSVEADSAALLQPKRHQWMLVAGPEAELGGNTTLGVQVLLQRVSGWRDPQSLADPLQRTLAMQQASFQNQTLASQYGLTWRLATRKLNDSLVAEVSGLMLAPERAGLWRVKVDYALNDQWHVQAGAERYFGPRSHFFGQLKDNNLLYLQLRTGF</sequence>
<name>A0ABQ2XS75_9BURK</name>
<dbReference type="Proteomes" id="UP000653343">
    <property type="component" value="Unassembled WGS sequence"/>
</dbReference>
<keyword evidence="1" id="KW-0732">Signal</keyword>
<organism evidence="2 3">
    <name type="scientific">Undibacterium squillarum</name>
    <dbReference type="NCBI Taxonomy" id="1131567"/>
    <lineage>
        <taxon>Bacteria</taxon>
        <taxon>Pseudomonadati</taxon>
        <taxon>Pseudomonadota</taxon>
        <taxon>Betaproteobacteria</taxon>
        <taxon>Burkholderiales</taxon>
        <taxon>Oxalobacteraceae</taxon>
        <taxon>Undibacterium</taxon>
    </lineage>
</organism>
<gene>
    <name evidence="2" type="ORF">GCM10010946_03060</name>
</gene>
<dbReference type="EMBL" id="BMYU01000001">
    <property type="protein sequence ID" value="GGX29504.1"/>
    <property type="molecule type" value="Genomic_DNA"/>
</dbReference>
<accession>A0ABQ2XS75</accession>
<keyword evidence="3" id="KW-1185">Reference proteome</keyword>
<proteinExistence type="predicted"/>
<protein>
    <recommendedName>
        <fullName evidence="4">Porin</fullName>
    </recommendedName>
</protein>
<feature type="chain" id="PRO_5046816479" description="Porin" evidence="1">
    <location>
        <begin position="24"/>
        <end position="424"/>
    </location>
</feature>
<feature type="signal peptide" evidence="1">
    <location>
        <begin position="1"/>
        <end position="23"/>
    </location>
</feature>